<dbReference type="PANTHER" id="PTHR22683:SF41">
    <property type="entry name" value="DNA TRANSLOCASE FTSK"/>
    <property type="match status" value="1"/>
</dbReference>
<dbReference type="Proteomes" id="UP000018731">
    <property type="component" value="Unassembled WGS sequence"/>
</dbReference>
<keyword evidence="5 16" id="KW-0812">Transmembrane</keyword>
<dbReference type="GO" id="GO:0005524">
    <property type="term" value="F:ATP binding"/>
    <property type="evidence" value="ECO:0007669"/>
    <property type="project" value="UniProtKB-UniRule"/>
</dbReference>
<evidence type="ECO:0000256" key="6">
    <source>
        <dbReference type="ARBA" id="ARBA00022741"/>
    </source>
</evidence>
<keyword evidence="10" id="KW-0238">DNA-binding</keyword>
<protein>
    <recommendedName>
        <fullName evidence="17">FtsK domain-containing protein</fullName>
    </recommendedName>
</protein>
<comment type="subunit">
    <text evidence="13">Homohexamer. Forms a ring that surrounds DNA.</text>
</comment>
<dbReference type="InterPro" id="IPR036388">
    <property type="entry name" value="WH-like_DNA-bd_sf"/>
</dbReference>
<feature type="transmembrane region" description="Helical" evidence="16">
    <location>
        <begin position="47"/>
        <end position="65"/>
    </location>
</feature>
<keyword evidence="12" id="KW-0131">Cell cycle</keyword>
<keyword evidence="11 16" id="KW-0472">Membrane</keyword>
<dbReference type="GO" id="GO:0005886">
    <property type="term" value="C:plasma membrane"/>
    <property type="evidence" value="ECO:0007669"/>
    <property type="project" value="UniProtKB-SubCell"/>
</dbReference>
<dbReference type="InterPro" id="IPR041027">
    <property type="entry name" value="FtsK_alpha"/>
</dbReference>
<dbReference type="HOGENOM" id="CLU_001981_9_7_7"/>
<dbReference type="PATRIC" id="fig|1357400.3.peg.2166"/>
<dbReference type="Pfam" id="PF13491">
    <property type="entry name" value="FtsK_4TM"/>
    <property type="match status" value="1"/>
</dbReference>
<gene>
    <name evidence="18" type="ORF">HMPREF2086_01612</name>
</gene>
<organism evidence="18 19">
    <name type="scientific">Helicobacter macacae MIT 99-5501</name>
    <dbReference type="NCBI Taxonomy" id="1357400"/>
    <lineage>
        <taxon>Bacteria</taxon>
        <taxon>Pseudomonadati</taxon>
        <taxon>Campylobacterota</taxon>
        <taxon>Epsilonproteobacteria</taxon>
        <taxon>Campylobacterales</taxon>
        <taxon>Helicobacteraceae</taxon>
        <taxon>Helicobacter</taxon>
    </lineage>
</organism>
<dbReference type="PROSITE" id="PS50901">
    <property type="entry name" value="FTSK"/>
    <property type="match status" value="1"/>
</dbReference>
<evidence type="ECO:0000256" key="14">
    <source>
        <dbReference type="PROSITE-ProRule" id="PRU00289"/>
    </source>
</evidence>
<reference evidence="18 19" key="1">
    <citation type="journal article" date="2014" name="Genome Announc.">
        <title>Draft genome sequences of six enterohepatic helicobacter species isolated from humans and one from rhesus macaques.</title>
        <authorList>
            <person name="Shen Z."/>
            <person name="Sheh A."/>
            <person name="Young S.K."/>
            <person name="Abouelliel A."/>
            <person name="Ward D.V."/>
            <person name="Earl A.M."/>
            <person name="Fox J.G."/>
        </authorList>
    </citation>
    <scope>NUCLEOTIDE SEQUENCE [LARGE SCALE GENOMIC DNA]</scope>
    <source>
        <strain evidence="18 19">MIT 99-5501</strain>
    </source>
</reference>
<evidence type="ECO:0000256" key="11">
    <source>
        <dbReference type="ARBA" id="ARBA00023136"/>
    </source>
</evidence>
<dbReference type="Pfam" id="PF01580">
    <property type="entry name" value="FtsK_SpoIIIE"/>
    <property type="match status" value="1"/>
</dbReference>
<evidence type="ECO:0000256" key="4">
    <source>
        <dbReference type="ARBA" id="ARBA00022618"/>
    </source>
</evidence>
<dbReference type="GO" id="GO:0007059">
    <property type="term" value="P:chromosome segregation"/>
    <property type="evidence" value="ECO:0007669"/>
    <property type="project" value="UniProtKB-KW"/>
</dbReference>
<dbReference type="InterPro" id="IPR036390">
    <property type="entry name" value="WH_DNA-bd_sf"/>
</dbReference>
<evidence type="ECO:0000259" key="17">
    <source>
        <dbReference type="PROSITE" id="PS50901"/>
    </source>
</evidence>
<evidence type="ECO:0000256" key="15">
    <source>
        <dbReference type="SAM" id="MobiDB-lite"/>
    </source>
</evidence>
<keyword evidence="3" id="KW-1003">Cell membrane</keyword>
<keyword evidence="19" id="KW-1185">Reference proteome</keyword>
<feature type="domain" description="FtsK" evidence="17">
    <location>
        <begin position="602"/>
        <end position="792"/>
    </location>
</feature>
<proteinExistence type="inferred from homology"/>
<dbReference type="InterPro" id="IPR002543">
    <property type="entry name" value="FtsK_dom"/>
</dbReference>
<feature type="transmembrane region" description="Helical" evidence="16">
    <location>
        <begin position="15"/>
        <end position="35"/>
    </location>
</feature>
<dbReference type="InterPro" id="IPR050206">
    <property type="entry name" value="FtsK/SpoIIIE/SftA"/>
</dbReference>
<evidence type="ECO:0000256" key="5">
    <source>
        <dbReference type="ARBA" id="ARBA00022692"/>
    </source>
</evidence>
<evidence type="ECO:0000256" key="8">
    <source>
        <dbReference type="ARBA" id="ARBA00022840"/>
    </source>
</evidence>
<feature type="region of interest" description="Disordered" evidence="15">
    <location>
        <begin position="398"/>
        <end position="445"/>
    </location>
</feature>
<name>V8C5X2_9HELI</name>
<dbReference type="InterPro" id="IPR003593">
    <property type="entry name" value="AAA+_ATPase"/>
</dbReference>
<comment type="caution">
    <text evidence="18">The sequence shown here is derived from an EMBL/GenBank/DDBJ whole genome shotgun (WGS) entry which is preliminary data.</text>
</comment>
<keyword evidence="9 16" id="KW-1133">Transmembrane helix</keyword>
<feature type="binding site" evidence="14">
    <location>
        <begin position="619"/>
        <end position="626"/>
    </location>
    <ligand>
        <name>ATP</name>
        <dbReference type="ChEBI" id="CHEBI:30616"/>
    </ligand>
</feature>
<evidence type="ECO:0000256" key="1">
    <source>
        <dbReference type="ARBA" id="ARBA00004651"/>
    </source>
</evidence>
<dbReference type="CDD" id="cd01127">
    <property type="entry name" value="TrwB_TraG_TraD_VirD4"/>
    <property type="match status" value="1"/>
</dbReference>
<sequence>MGELGRGLAMLNLSLFGYLGYVYLLFFIYPAYAVYKDSSLSPKRLKVIGGILLICAGILVVQFALFGSERGGKAGELLVRQISPFVGVLGVIIATFLSFLVGILLLMPDKIFWLKDNLGAIFEFLGKGFVSVGKSIFTLLGEGLKTIWSALSSFFQSDSIKAFNPPIKESSAQNTQRNAYNADSNHTRQQHTQNVYSNSMQDFRDSKQNLQNHLEPFWEQSIYENPNKPNRTELEFDERQVTIIYEDKDKEQKAQESKEQKYAKMVRLVEEGEEGEILEIDASEVLERAKKREAQSQVYNEPLQPRYTRLATTSENQSENKYGENHENHYAENHHIDKEAQEYLTQNALQDCEQDSTQEYWQDLSENGLANQNLNYQDKNDTTLESTQNFVKQDFDDKQGFDSSQAQSNLAQSSAQDSHQKQQNPQKDSTHYESSPFKHTPSKTFSASDTLLKELDKGTLEKPKNYALPDISFLAIPPKNTQSPEEDTIDKKIHDLEHKLKTFKINGNVEQFYLGPVVTTFEFVPEANVKVSRIEALRKDISMALSAKAIRIQAPIPGKNAVGIEVPNSHRETIYLREVLDSELFKNTASPLALGLGKDLVGNPFVTDLKKLPHLLVAGTTGSGKSVGVNAMILSLLYRNSPQSLRLIMIDPKRVEFSLYEDIPHLLTPIITDPAKAITALNNLTREMERRYDLMREYKTKTIDDYNVKAKQNGGEIFPFIVVIIDELADLMMTGGKEAEMPIIRVAQMGRASGLHLIVATQRPSREVVTGLIKTNFPARLAFRVGQSIDSRVILDNDGAQNLLGNGDMLFSTGGVGLLRLHAPWATPEEIESIVGFICSQGEPEYDTSFLSEVDEGIGTHTSEVDESEDFGVEDELLQKAKNIMLQDGKTSISHLQTRGLGGYPKCRKIVLQLEKDGFLSKADSKGVRHIIGG</sequence>
<feature type="compositionally biased region" description="Low complexity" evidence="15">
    <location>
        <begin position="403"/>
        <end position="417"/>
    </location>
</feature>
<feature type="compositionally biased region" description="Polar residues" evidence="15">
    <location>
        <begin position="170"/>
        <end position="184"/>
    </location>
</feature>
<feature type="region of interest" description="Disordered" evidence="15">
    <location>
        <begin position="292"/>
        <end position="322"/>
    </location>
</feature>
<dbReference type="SMART" id="SM00382">
    <property type="entry name" value="AAA"/>
    <property type="match status" value="1"/>
</dbReference>
<dbReference type="Pfam" id="PF09397">
    <property type="entry name" value="FtsK_gamma"/>
    <property type="match status" value="1"/>
</dbReference>
<evidence type="ECO:0000313" key="19">
    <source>
        <dbReference type="Proteomes" id="UP000018731"/>
    </source>
</evidence>
<comment type="subcellular location">
    <subcellularLocation>
        <location evidence="1">Cell membrane</location>
        <topology evidence="1">Multi-pass membrane protein</topology>
    </subcellularLocation>
</comment>
<keyword evidence="7" id="KW-0159">Chromosome partition</keyword>
<evidence type="ECO:0000256" key="13">
    <source>
        <dbReference type="ARBA" id="ARBA00025923"/>
    </source>
</evidence>
<dbReference type="Gene3D" id="1.10.10.10">
    <property type="entry name" value="Winged helix-like DNA-binding domain superfamily/Winged helix DNA-binding domain"/>
    <property type="match status" value="1"/>
</dbReference>
<dbReference type="GO" id="GO:0051301">
    <property type="term" value="P:cell division"/>
    <property type="evidence" value="ECO:0007669"/>
    <property type="project" value="UniProtKB-KW"/>
</dbReference>
<comment type="similarity">
    <text evidence="2">Belongs to the FtsK/SpoIIIE/SftA family.</text>
</comment>
<dbReference type="Pfam" id="PF17854">
    <property type="entry name" value="FtsK_alpha"/>
    <property type="match status" value="1"/>
</dbReference>
<dbReference type="STRING" id="1357400.HMPREF2086_01612"/>
<evidence type="ECO:0000313" key="18">
    <source>
        <dbReference type="EMBL" id="ETD22813.1"/>
    </source>
</evidence>
<dbReference type="SUPFAM" id="SSF52540">
    <property type="entry name" value="P-loop containing nucleoside triphosphate hydrolases"/>
    <property type="match status" value="1"/>
</dbReference>
<keyword evidence="4" id="KW-0132">Cell division</keyword>
<dbReference type="InterPro" id="IPR025199">
    <property type="entry name" value="FtsK_4TM"/>
</dbReference>
<evidence type="ECO:0000256" key="16">
    <source>
        <dbReference type="SAM" id="Phobius"/>
    </source>
</evidence>
<evidence type="ECO:0000256" key="2">
    <source>
        <dbReference type="ARBA" id="ARBA00006474"/>
    </source>
</evidence>
<accession>V8C5X2</accession>
<dbReference type="InterPro" id="IPR018541">
    <property type="entry name" value="Ftsk_gamma"/>
</dbReference>
<evidence type="ECO:0000256" key="9">
    <source>
        <dbReference type="ARBA" id="ARBA00022989"/>
    </source>
</evidence>
<feature type="compositionally biased region" description="Polar residues" evidence="15">
    <location>
        <begin position="310"/>
        <end position="320"/>
    </location>
</feature>
<evidence type="ECO:0000256" key="7">
    <source>
        <dbReference type="ARBA" id="ARBA00022829"/>
    </source>
</evidence>
<dbReference type="SMART" id="SM00843">
    <property type="entry name" value="Ftsk_gamma"/>
    <property type="match status" value="1"/>
</dbReference>
<dbReference type="SUPFAM" id="SSF46785">
    <property type="entry name" value="Winged helix' DNA-binding domain"/>
    <property type="match status" value="1"/>
</dbReference>
<evidence type="ECO:0000256" key="12">
    <source>
        <dbReference type="ARBA" id="ARBA00023306"/>
    </source>
</evidence>
<dbReference type="Gene3D" id="3.30.980.40">
    <property type="match status" value="1"/>
</dbReference>
<feature type="transmembrane region" description="Helical" evidence="16">
    <location>
        <begin position="85"/>
        <end position="107"/>
    </location>
</feature>
<dbReference type="EMBL" id="AZJI01000007">
    <property type="protein sequence ID" value="ETD22813.1"/>
    <property type="molecule type" value="Genomic_DNA"/>
</dbReference>
<dbReference type="GO" id="GO:0003677">
    <property type="term" value="F:DNA binding"/>
    <property type="evidence" value="ECO:0007669"/>
    <property type="project" value="UniProtKB-KW"/>
</dbReference>
<keyword evidence="8 14" id="KW-0067">ATP-binding</keyword>
<dbReference type="PANTHER" id="PTHR22683">
    <property type="entry name" value="SPORULATION PROTEIN RELATED"/>
    <property type="match status" value="1"/>
</dbReference>
<feature type="region of interest" description="Disordered" evidence="15">
    <location>
        <begin position="166"/>
        <end position="192"/>
    </location>
</feature>
<evidence type="ECO:0000256" key="10">
    <source>
        <dbReference type="ARBA" id="ARBA00023125"/>
    </source>
</evidence>
<dbReference type="InterPro" id="IPR027417">
    <property type="entry name" value="P-loop_NTPase"/>
</dbReference>
<keyword evidence="6 14" id="KW-0547">Nucleotide-binding</keyword>
<evidence type="ECO:0000256" key="3">
    <source>
        <dbReference type="ARBA" id="ARBA00022475"/>
    </source>
</evidence>
<dbReference type="AlphaFoldDB" id="V8C5X2"/>
<dbReference type="eggNOG" id="COG1674">
    <property type="taxonomic scope" value="Bacteria"/>
</dbReference>
<dbReference type="Gene3D" id="3.40.50.300">
    <property type="entry name" value="P-loop containing nucleotide triphosphate hydrolases"/>
    <property type="match status" value="1"/>
</dbReference>